<evidence type="ECO:0000313" key="3">
    <source>
        <dbReference type="Proteomes" id="UP001497623"/>
    </source>
</evidence>
<proteinExistence type="predicted"/>
<sequence length="418" mass="47282">GVLFVCLSLVVCIMQNTRKHTKAIYIAILVIYSAQGIGIKDLLFPAVEAAVTEGVDVRLTNQDQPVPYIDYYIVSEENPYILECNPGAEIVNGTIITWMMKGFREVYKWESATGKVFIDDFLVKGVQAPDEESTKPYNIVFHNPTPAMIGIYACQVYLPGSYIKEKEFLLNMYALPSSATEHIFHARVEDCMIYWSYATPPMYPKPNITCGYWNQSAETFDQVIQGGMLYRQFSNLTWAASMAETAIKINVVPHGLSLRCENNIAVANYSQVFELDHRDPTSEEAYQALQARGCPRFTATEHMTLDQTHCHPNCRDECQPPEGDVTHVQMFCPVSWKVYHWSNDTFSYPWQLSATCEHGNHIWTSADKGDPIVDTYVPFCVPWNTGGSKGISGEAILIFLILLLSMVLINFNFVKFHL</sequence>
<evidence type="ECO:0000256" key="1">
    <source>
        <dbReference type="SAM" id="Phobius"/>
    </source>
</evidence>
<organism evidence="2 3">
    <name type="scientific">Meganyctiphanes norvegica</name>
    <name type="common">Northern krill</name>
    <name type="synonym">Thysanopoda norvegica</name>
    <dbReference type="NCBI Taxonomy" id="48144"/>
    <lineage>
        <taxon>Eukaryota</taxon>
        <taxon>Metazoa</taxon>
        <taxon>Ecdysozoa</taxon>
        <taxon>Arthropoda</taxon>
        <taxon>Crustacea</taxon>
        <taxon>Multicrustacea</taxon>
        <taxon>Malacostraca</taxon>
        <taxon>Eumalacostraca</taxon>
        <taxon>Eucarida</taxon>
        <taxon>Euphausiacea</taxon>
        <taxon>Euphausiidae</taxon>
        <taxon>Meganyctiphanes</taxon>
    </lineage>
</organism>
<keyword evidence="1" id="KW-0472">Membrane</keyword>
<protein>
    <submittedName>
        <fullName evidence="2">Uncharacterized protein</fullName>
    </submittedName>
</protein>
<keyword evidence="3" id="KW-1185">Reference proteome</keyword>
<evidence type="ECO:0000313" key="2">
    <source>
        <dbReference type="EMBL" id="CAL4228170.1"/>
    </source>
</evidence>
<reference evidence="2 3" key="1">
    <citation type="submission" date="2024-05" db="EMBL/GenBank/DDBJ databases">
        <authorList>
            <person name="Wallberg A."/>
        </authorList>
    </citation>
    <scope>NUCLEOTIDE SEQUENCE [LARGE SCALE GENOMIC DNA]</scope>
</reference>
<dbReference type="EMBL" id="CAXKWB010105348">
    <property type="protein sequence ID" value="CAL4228170.1"/>
    <property type="molecule type" value="Genomic_DNA"/>
</dbReference>
<keyword evidence="1" id="KW-0812">Transmembrane</keyword>
<dbReference type="AlphaFoldDB" id="A0AAV2SRI1"/>
<dbReference type="Proteomes" id="UP001497623">
    <property type="component" value="Unassembled WGS sequence"/>
</dbReference>
<keyword evidence="1" id="KW-1133">Transmembrane helix</keyword>
<name>A0AAV2SRI1_MEGNR</name>
<feature type="non-terminal residue" evidence="2">
    <location>
        <position position="1"/>
    </location>
</feature>
<gene>
    <name evidence="2" type="ORF">MNOR_LOCUS39586</name>
</gene>
<accession>A0AAV2SRI1</accession>
<comment type="caution">
    <text evidence="2">The sequence shown here is derived from an EMBL/GenBank/DDBJ whole genome shotgun (WGS) entry which is preliminary data.</text>
</comment>
<feature type="transmembrane region" description="Helical" evidence="1">
    <location>
        <begin position="395"/>
        <end position="414"/>
    </location>
</feature>